<evidence type="ECO:0008006" key="3">
    <source>
        <dbReference type="Google" id="ProtNLM"/>
    </source>
</evidence>
<dbReference type="RefSeq" id="WP_344564405.1">
    <property type="nucleotide sequence ID" value="NZ_BAAATG010000033.1"/>
</dbReference>
<dbReference type="EMBL" id="JBHSKN010000003">
    <property type="protein sequence ID" value="MFC5238831.1"/>
    <property type="molecule type" value="Genomic_DNA"/>
</dbReference>
<evidence type="ECO:0000313" key="1">
    <source>
        <dbReference type="EMBL" id="MFC5238831.1"/>
    </source>
</evidence>
<accession>A0ABW0DJ83</accession>
<proteinExistence type="predicted"/>
<comment type="caution">
    <text evidence="1">The sequence shown here is derived from an EMBL/GenBank/DDBJ whole genome shotgun (WGS) entry which is preliminary data.</text>
</comment>
<protein>
    <recommendedName>
        <fullName evidence="3">Secreted protein</fullName>
    </recommendedName>
</protein>
<organism evidence="1 2">
    <name type="scientific">Streptomyces atrovirens</name>
    <dbReference type="NCBI Taxonomy" id="285556"/>
    <lineage>
        <taxon>Bacteria</taxon>
        <taxon>Bacillati</taxon>
        <taxon>Actinomycetota</taxon>
        <taxon>Actinomycetes</taxon>
        <taxon>Kitasatosporales</taxon>
        <taxon>Streptomycetaceae</taxon>
        <taxon>Streptomyces</taxon>
    </lineage>
</organism>
<name>A0ABW0DJ83_9ACTN</name>
<reference evidence="2" key="1">
    <citation type="journal article" date="2019" name="Int. J. Syst. Evol. Microbiol.">
        <title>The Global Catalogue of Microorganisms (GCM) 10K type strain sequencing project: providing services to taxonomists for standard genome sequencing and annotation.</title>
        <authorList>
            <consortium name="The Broad Institute Genomics Platform"/>
            <consortium name="The Broad Institute Genome Sequencing Center for Infectious Disease"/>
            <person name="Wu L."/>
            <person name="Ma J."/>
        </authorList>
    </citation>
    <scope>NUCLEOTIDE SEQUENCE [LARGE SCALE GENOMIC DNA]</scope>
    <source>
        <strain evidence="2">CGMCC 4.7131</strain>
    </source>
</reference>
<keyword evidence="2" id="KW-1185">Reference proteome</keyword>
<evidence type="ECO:0000313" key="2">
    <source>
        <dbReference type="Proteomes" id="UP001596035"/>
    </source>
</evidence>
<sequence>MHSLTQTVRTHPKTAGAVAAALLVAVALAAYFLSTGPVRPDAAKCREESTAQVEAAVADGTELSTSLPPHCQGLPVKERDRIFSESADDAIADEMEKAREDIERLAGDTGYESK</sequence>
<dbReference type="Proteomes" id="UP001596035">
    <property type="component" value="Unassembled WGS sequence"/>
</dbReference>
<gene>
    <name evidence="1" type="ORF">ACFPWV_02670</name>
</gene>